<dbReference type="Proteomes" id="UP000027120">
    <property type="component" value="Unassembled WGS sequence"/>
</dbReference>
<reference evidence="1 2" key="1">
    <citation type="submission" date="2014-04" db="EMBL/GenBank/DDBJ databases">
        <authorList>
            <consortium name="International Citrus Genome Consortium"/>
            <person name="Gmitter F."/>
            <person name="Chen C."/>
            <person name="Farmerie W."/>
            <person name="Harkins T."/>
            <person name="Desany B."/>
            <person name="Mohiuddin M."/>
            <person name="Kodira C."/>
            <person name="Borodovsky M."/>
            <person name="Lomsadze A."/>
            <person name="Burns P."/>
            <person name="Jenkins J."/>
            <person name="Prochnik S."/>
            <person name="Shu S."/>
            <person name="Chapman J."/>
            <person name="Pitluck S."/>
            <person name="Schmutz J."/>
            <person name="Rokhsar D."/>
        </authorList>
    </citation>
    <scope>NUCLEOTIDE SEQUENCE</scope>
</reference>
<keyword evidence="2" id="KW-1185">Reference proteome</keyword>
<organism evidence="1 2">
    <name type="scientific">Citrus sinensis</name>
    <name type="common">Sweet orange</name>
    <name type="synonym">Citrus aurantium var. sinensis</name>
    <dbReference type="NCBI Taxonomy" id="2711"/>
    <lineage>
        <taxon>Eukaryota</taxon>
        <taxon>Viridiplantae</taxon>
        <taxon>Streptophyta</taxon>
        <taxon>Embryophyta</taxon>
        <taxon>Tracheophyta</taxon>
        <taxon>Spermatophyta</taxon>
        <taxon>Magnoliopsida</taxon>
        <taxon>eudicotyledons</taxon>
        <taxon>Gunneridae</taxon>
        <taxon>Pentapetalae</taxon>
        <taxon>rosids</taxon>
        <taxon>malvids</taxon>
        <taxon>Sapindales</taxon>
        <taxon>Rutaceae</taxon>
        <taxon>Aurantioideae</taxon>
        <taxon>Citrus</taxon>
    </lineage>
</organism>
<gene>
    <name evidence="1" type="ORF">CISIN_1g034754mg</name>
</gene>
<accession>A0A067GEM7</accession>
<sequence length="85" mass="9678">MSSSPTLFLWKLQNFYSASDSSLPKVTALENLIKIWQPFAIPSLLFINLVSFGQDSGILFKLKDLFCTSKDIHFSFPHLIWVLNA</sequence>
<dbReference type="AlphaFoldDB" id="A0A067GEM7"/>
<name>A0A067GEM7_CITSI</name>
<protein>
    <submittedName>
        <fullName evidence="1">Uncharacterized protein</fullName>
    </submittedName>
</protein>
<dbReference type="SMR" id="A0A067GEM7"/>
<evidence type="ECO:0000313" key="1">
    <source>
        <dbReference type="EMBL" id="KDO73801.1"/>
    </source>
</evidence>
<evidence type="ECO:0000313" key="2">
    <source>
        <dbReference type="Proteomes" id="UP000027120"/>
    </source>
</evidence>
<proteinExistence type="predicted"/>
<dbReference type="EMBL" id="KK784885">
    <property type="protein sequence ID" value="KDO73801.1"/>
    <property type="molecule type" value="Genomic_DNA"/>
</dbReference>